<dbReference type="Proteomes" id="UP000248887">
    <property type="component" value="Unassembled WGS sequence"/>
</dbReference>
<organism evidence="2 3">
    <name type="scientific">Ancylobacter novellus</name>
    <name type="common">Thiobacillus novellus</name>
    <dbReference type="NCBI Taxonomy" id="921"/>
    <lineage>
        <taxon>Bacteria</taxon>
        <taxon>Pseudomonadati</taxon>
        <taxon>Pseudomonadota</taxon>
        <taxon>Alphaproteobacteria</taxon>
        <taxon>Hyphomicrobiales</taxon>
        <taxon>Xanthobacteraceae</taxon>
        <taxon>Ancylobacter</taxon>
    </lineage>
</organism>
<dbReference type="AlphaFoldDB" id="A0A2W5SX41"/>
<dbReference type="Gene3D" id="1.10.10.10">
    <property type="entry name" value="Winged helix-like DNA-binding domain superfamily/Winged helix DNA-binding domain"/>
    <property type="match status" value="1"/>
</dbReference>
<evidence type="ECO:0000313" key="2">
    <source>
        <dbReference type="EMBL" id="PZQ79300.1"/>
    </source>
</evidence>
<evidence type="ECO:0000256" key="1">
    <source>
        <dbReference type="SAM" id="MobiDB-lite"/>
    </source>
</evidence>
<feature type="compositionally biased region" description="Basic and acidic residues" evidence="1">
    <location>
        <begin position="336"/>
        <end position="349"/>
    </location>
</feature>
<sequence length="349" mass="37397">MSVEAITWANKQRAGSSGAKLVLLALANYADEQGRCWPSYRTLADVTEMSADSISRHVATLESRSLCAREARFDDNGRRMSNVIRLLLNGGGTPANCGVPTPANSGGTPPQKQGVRTPQKQGDLNPQYDPSNEPTPQTPEGAGVGSFNSDEEGEGGGAAADTQFDVLWSEYGADPTASRAKALRAWSRLSAVDQAQALALLPRFLDYRRANKIKLCHPATYLADRCWEGLASLPAPAARAEAVPARPAENDPARQAVAWAMSTTADRTGWVFVAEGSDAWRAWHQAFLAAGRGLQFTRGRRLWLAQPGGGFAHSDEPGRLFPRRLPADGGADPPPDDGRASDDEIAEHL</sequence>
<dbReference type="EMBL" id="QFQD01000094">
    <property type="protein sequence ID" value="PZQ79300.1"/>
    <property type="molecule type" value="Genomic_DNA"/>
</dbReference>
<proteinExistence type="predicted"/>
<name>A0A2W5SX41_ANCNO</name>
<evidence type="ECO:0000313" key="3">
    <source>
        <dbReference type="Proteomes" id="UP000248887"/>
    </source>
</evidence>
<dbReference type="Pfam" id="PF13730">
    <property type="entry name" value="HTH_36"/>
    <property type="match status" value="1"/>
</dbReference>
<feature type="region of interest" description="Disordered" evidence="1">
    <location>
        <begin position="311"/>
        <end position="349"/>
    </location>
</feature>
<feature type="compositionally biased region" description="Polar residues" evidence="1">
    <location>
        <begin position="102"/>
        <end position="135"/>
    </location>
</feature>
<reference evidence="2 3" key="1">
    <citation type="submission" date="2017-08" db="EMBL/GenBank/DDBJ databases">
        <title>Infants hospitalized years apart are colonized by the same room-sourced microbial strains.</title>
        <authorList>
            <person name="Brooks B."/>
            <person name="Olm M.R."/>
            <person name="Firek B.A."/>
            <person name="Baker R."/>
            <person name="Thomas B.C."/>
            <person name="Morowitz M.J."/>
            <person name="Banfield J.F."/>
        </authorList>
    </citation>
    <scope>NUCLEOTIDE SEQUENCE [LARGE SCALE GENOMIC DNA]</scope>
    <source>
        <strain evidence="2">S2_005_001_R2_27</strain>
    </source>
</reference>
<feature type="region of interest" description="Disordered" evidence="1">
    <location>
        <begin position="91"/>
        <end position="158"/>
    </location>
</feature>
<protein>
    <submittedName>
        <fullName evidence="2">Helix-turn-helix domain-containing protein</fullName>
    </submittedName>
</protein>
<accession>A0A2W5SX41</accession>
<gene>
    <name evidence="2" type="ORF">DI549_20565</name>
</gene>
<dbReference type="InterPro" id="IPR036388">
    <property type="entry name" value="WH-like_DNA-bd_sf"/>
</dbReference>
<comment type="caution">
    <text evidence="2">The sequence shown here is derived from an EMBL/GenBank/DDBJ whole genome shotgun (WGS) entry which is preliminary data.</text>
</comment>